<dbReference type="Pfam" id="PF13847">
    <property type="entry name" value="Methyltransf_31"/>
    <property type="match status" value="1"/>
</dbReference>
<dbReference type="InterPro" id="IPR029063">
    <property type="entry name" value="SAM-dependent_MTases_sf"/>
</dbReference>
<sequence>MEIVKEFSRFADEYRKHNIIQSKVASYLTSLITIDKYKNILDLGSGSGAVYQNIVEKNIEFEKFIAFDFSSKMLKLHPNSSNIQKICADFNQKESFEYYKKKEFDILISSSALQWSSDLSAVLETISLLANKYYFAFFTSNTFKTLHQTAGIDSPIYSKEDIIKILKKNYDFNVEEAQYHLNFSSVQEMFRYIKRSGVSGGTRQLSYKEMKDLIKNYPLNYLEFEVIFVKAVKS</sequence>
<dbReference type="CDD" id="cd02440">
    <property type="entry name" value="AdoMet_MTases"/>
    <property type="match status" value="1"/>
</dbReference>
<dbReference type="InterPro" id="IPR025714">
    <property type="entry name" value="Methyltranfer_dom"/>
</dbReference>
<dbReference type="PANTHER" id="PTHR43861:SF1">
    <property type="entry name" value="TRANS-ACONITATE 2-METHYLTRANSFERASE"/>
    <property type="match status" value="1"/>
</dbReference>
<protein>
    <submittedName>
        <fullName evidence="2">Biotin synthesis protein BioC</fullName>
    </submittedName>
</protein>
<evidence type="ECO:0000259" key="1">
    <source>
        <dbReference type="Pfam" id="PF13847"/>
    </source>
</evidence>
<organism evidence="2">
    <name type="scientific">hydrothermal vent metagenome</name>
    <dbReference type="NCBI Taxonomy" id="652676"/>
    <lineage>
        <taxon>unclassified sequences</taxon>
        <taxon>metagenomes</taxon>
        <taxon>ecological metagenomes</taxon>
    </lineage>
</organism>
<dbReference type="Gene3D" id="3.40.50.150">
    <property type="entry name" value="Vaccinia Virus protein VP39"/>
    <property type="match status" value="1"/>
</dbReference>
<dbReference type="EMBL" id="FPHN01000228">
    <property type="protein sequence ID" value="SFV67612.1"/>
    <property type="molecule type" value="Genomic_DNA"/>
</dbReference>
<proteinExistence type="predicted"/>
<reference evidence="2" key="1">
    <citation type="submission" date="2016-10" db="EMBL/GenBank/DDBJ databases">
        <authorList>
            <person name="de Groot N.N."/>
        </authorList>
    </citation>
    <scope>NUCLEOTIDE SEQUENCE</scope>
</reference>
<gene>
    <name evidence="2" type="ORF">MNB_SV-14-886</name>
</gene>
<accession>A0A1W1CPH9</accession>
<dbReference type="SUPFAM" id="SSF53335">
    <property type="entry name" value="S-adenosyl-L-methionine-dependent methyltransferases"/>
    <property type="match status" value="1"/>
</dbReference>
<feature type="domain" description="Methyltransferase" evidence="1">
    <location>
        <begin position="35"/>
        <end position="141"/>
    </location>
</feature>
<evidence type="ECO:0000313" key="2">
    <source>
        <dbReference type="EMBL" id="SFV67612.1"/>
    </source>
</evidence>
<dbReference type="AlphaFoldDB" id="A0A1W1CPH9"/>
<dbReference type="PANTHER" id="PTHR43861">
    <property type="entry name" value="TRANS-ACONITATE 2-METHYLTRANSFERASE-RELATED"/>
    <property type="match status" value="1"/>
</dbReference>
<name>A0A1W1CPH9_9ZZZZ</name>